<feature type="coiled-coil region" evidence="4">
    <location>
        <begin position="763"/>
        <end position="832"/>
    </location>
</feature>
<feature type="region of interest" description="Disordered" evidence="5">
    <location>
        <begin position="640"/>
        <end position="670"/>
    </location>
</feature>
<keyword evidence="7" id="KW-1185">Reference proteome</keyword>
<name>A0A9P6MT51_9FUNG</name>
<feature type="region of interest" description="Disordered" evidence="5">
    <location>
        <begin position="256"/>
        <end position="280"/>
    </location>
</feature>
<dbReference type="Pfam" id="PF12796">
    <property type="entry name" value="Ank_2"/>
    <property type="match status" value="3"/>
</dbReference>
<evidence type="ECO:0008006" key="8">
    <source>
        <dbReference type="Google" id="ProtNLM"/>
    </source>
</evidence>
<accession>A0A9P6MT51</accession>
<evidence type="ECO:0000256" key="5">
    <source>
        <dbReference type="SAM" id="MobiDB-lite"/>
    </source>
</evidence>
<feature type="coiled-coil region" evidence="4">
    <location>
        <begin position="1269"/>
        <end position="1317"/>
    </location>
</feature>
<dbReference type="PANTHER" id="PTHR24198">
    <property type="entry name" value="ANKYRIN REPEAT AND PROTEIN KINASE DOMAIN-CONTAINING PROTEIN"/>
    <property type="match status" value="1"/>
</dbReference>
<feature type="region of interest" description="Disordered" evidence="5">
    <location>
        <begin position="1043"/>
        <end position="1062"/>
    </location>
</feature>
<dbReference type="Proteomes" id="UP000703661">
    <property type="component" value="Unassembled WGS sequence"/>
</dbReference>
<feature type="repeat" description="ANK" evidence="3">
    <location>
        <begin position="57"/>
        <end position="89"/>
    </location>
</feature>
<feature type="region of interest" description="Disordered" evidence="5">
    <location>
        <begin position="869"/>
        <end position="899"/>
    </location>
</feature>
<dbReference type="SMART" id="SM00248">
    <property type="entry name" value="ANK"/>
    <property type="match status" value="6"/>
</dbReference>
<feature type="region of interest" description="Disordered" evidence="5">
    <location>
        <begin position="911"/>
        <end position="943"/>
    </location>
</feature>
<feature type="compositionally biased region" description="Polar residues" evidence="5">
    <location>
        <begin position="524"/>
        <end position="538"/>
    </location>
</feature>
<gene>
    <name evidence="6" type="ORF">BGZ80_000250</name>
</gene>
<dbReference type="InterPro" id="IPR036770">
    <property type="entry name" value="Ankyrin_rpt-contain_sf"/>
</dbReference>
<feature type="repeat" description="ANK" evidence="3">
    <location>
        <begin position="397"/>
        <end position="432"/>
    </location>
</feature>
<keyword evidence="2 3" id="KW-0040">ANK repeat</keyword>
<protein>
    <recommendedName>
        <fullName evidence="8">Ankyrin repeat protein</fullName>
    </recommendedName>
</protein>
<keyword evidence="1" id="KW-0677">Repeat</keyword>
<evidence type="ECO:0000256" key="4">
    <source>
        <dbReference type="SAM" id="Coils"/>
    </source>
</evidence>
<reference evidence="6" key="1">
    <citation type="journal article" date="2020" name="Fungal Divers.">
        <title>Resolving the Mortierellaceae phylogeny through synthesis of multi-gene phylogenetics and phylogenomics.</title>
        <authorList>
            <person name="Vandepol N."/>
            <person name="Liber J."/>
            <person name="Desiro A."/>
            <person name="Na H."/>
            <person name="Kennedy M."/>
            <person name="Barry K."/>
            <person name="Grigoriev I.V."/>
            <person name="Miller A.N."/>
            <person name="O'Donnell K."/>
            <person name="Stajich J.E."/>
            <person name="Bonito G."/>
        </authorList>
    </citation>
    <scope>NUCLEOTIDE SEQUENCE</scope>
    <source>
        <strain evidence="6">NRRL 2769</strain>
    </source>
</reference>
<comment type="caution">
    <text evidence="6">The sequence shown here is derived from an EMBL/GenBank/DDBJ whole genome shotgun (WGS) entry which is preliminary data.</text>
</comment>
<feature type="repeat" description="ANK" evidence="3">
    <location>
        <begin position="586"/>
        <end position="619"/>
    </location>
</feature>
<organism evidence="6 7">
    <name type="scientific">Entomortierella chlamydospora</name>
    <dbReference type="NCBI Taxonomy" id="101097"/>
    <lineage>
        <taxon>Eukaryota</taxon>
        <taxon>Fungi</taxon>
        <taxon>Fungi incertae sedis</taxon>
        <taxon>Mucoromycota</taxon>
        <taxon>Mortierellomycotina</taxon>
        <taxon>Mortierellomycetes</taxon>
        <taxon>Mortierellales</taxon>
        <taxon>Mortierellaceae</taxon>
        <taxon>Entomortierella</taxon>
    </lineage>
</organism>
<feature type="compositionally biased region" description="Polar residues" evidence="5">
    <location>
        <begin position="456"/>
        <end position="486"/>
    </location>
</feature>
<feature type="region of interest" description="Disordered" evidence="5">
    <location>
        <begin position="1166"/>
        <end position="1186"/>
    </location>
</feature>
<feature type="coiled-coil region" evidence="4">
    <location>
        <begin position="1087"/>
        <end position="1114"/>
    </location>
</feature>
<feature type="compositionally biased region" description="Polar residues" evidence="5">
    <location>
        <begin position="503"/>
        <end position="513"/>
    </location>
</feature>
<proteinExistence type="predicted"/>
<evidence type="ECO:0000256" key="1">
    <source>
        <dbReference type="ARBA" id="ARBA00022737"/>
    </source>
</evidence>
<dbReference type="PROSITE" id="PS50088">
    <property type="entry name" value="ANK_REPEAT"/>
    <property type="match status" value="3"/>
</dbReference>
<evidence type="ECO:0000256" key="2">
    <source>
        <dbReference type="ARBA" id="ARBA00023043"/>
    </source>
</evidence>
<dbReference type="Gene3D" id="1.25.40.20">
    <property type="entry name" value="Ankyrin repeat-containing domain"/>
    <property type="match status" value="4"/>
</dbReference>
<evidence type="ECO:0000256" key="3">
    <source>
        <dbReference type="PROSITE-ProRule" id="PRU00023"/>
    </source>
</evidence>
<dbReference type="SUPFAM" id="SSF48403">
    <property type="entry name" value="Ankyrin repeat"/>
    <property type="match status" value="2"/>
</dbReference>
<dbReference type="Pfam" id="PF00023">
    <property type="entry name" value="Ank"/>
    <property type="match status" value="1"/>
</dbReference>
<dbReference type="InterPro" id="IPR002110">
    <property type="entry name" value="Ankyrin_rpt"/>
</dbReference>
<feature type="region of interest" description="Disordered" evidence="5">
    <location>
        <begin position="453"/>
        <end position="549"/>
    </location>
</feature>
<keyword evidence="4" id="KW-0175">Coiled coil</keyword>
<dbReference type="PANTHER" id="PTHR24198:SF165">
    <property type="entry name" value="ANKYRIN REPEAT-CONTAINING PROTEIN-RELATED"/>
    <property type="match status" value="1"/>
</dbReference>
<feature type="region of interest" description="Disordered" evidence="5">
    <location>
        <begin position="318"/>
        <end position="337"/>
    </location>
</feature>
<dbReference type="PRINTS" id="PR01415">
    <property type="entry name" value="ANKYRIN"/>
</dbReference>
<dbReference type="PROSITE" id="PS50297">
    <property type="entry name" value="ANK_REP_REGION"/>
    <property type="match status" value="3"/>
</dbReference>
<dbReference type="EMBL" id="JAAAID010001046">
    <property type="protein sequence ID" value="KAG0012032.1"/>
    <property type="molecule type" value="Genomic_DNA"/>
</dbReference>
<evidence type="ECO:0000313" key="7">
    <source>
        <dbReference type="Proteomes" id="UP000703661"/>
    </source>
</evidence>
<sequence length="1871" mass="203360">MNLAQAVASNDLGLVRELCRNGHDPNETFACGSRQSSYAVQPIMGHAQNFEPDDILYGATPLNLAVLNGNEDIVRVLIDAGADLNKKDGRGRTPLLCAIYGLDTLTITPANLALISQTSPAHLSILRNCILPHPSITLSTLNAPQDEIKGITPLCLASYLGKEVVVRCLLEAGKVDVDATDRKGATALMYAGKYTDHAKSSRDRHMAVVKCLLDHDASPDLTDSNGWSSIQYGQMYPEIVQMFEAALRCKRPEVMHLLTPPDSPRPRSTVSALDRSADGSSNAALPYALSQSLVRFPLYYSKLSSLLSSHPVAQTNGASTGSINGAKPASEGTPSQQIRRATHAEMLEAIKLGDYMLLQSLLMAPPSMNDNTNTNGGNSGNGGNGNLALVNYHDPQTGLTPLHHALRTRPLPSMETVKILYQAGADMNAQSHYGRTALHHLCRFSLEHALTPINDDGNTTSSQATGSSVSDTNGAQPTNGATSNGSVIDESKSARRRNRYRTETNGSTGSNHLTPHGKDLPGSSAASTTSSNDLSTGPRTAHGTLADNGVIKAASPEDIQRASKHLADCCRLLLRLGSLVNIQDRHGNTPLHFAVEYGCVLEVVSVLVQQGADIELRNTKGLKPLDVVRGEQSEEMRRILESGRSKPAGEVSEDGAITSKALAPSNQPRDSILKPLNLPETLYEVDFQFNQVLQNLEHYQNHTAGSIETSLLYITDQIQRYGDNEQAHPHGLSPEEYNENLASSIGNLKYELESTYELLMITEEQYKDVVTFYESELDEMTRQNLTVLTAYDSEKSKVTGLYSIYTRLLEQLEELEAENEGLKMELEEKKRRGLVSLGRLVHGAMGGEWSGTRNGTSVTLAKRKAAMAKQSESMASTSLDEEQLSQDASTNLGGLPSPSMVLASQGTLVNPTSLKSIPEDMPGQVEKEHSIPRPTSPSQTVLSSEGEPALHTISVLSQKVSLLEQELLSKACDIKERDLLVSELTELIEAQSKAVQGEIKSLEERADSLMSILCRVEAGEQVHKLVDELAVKIMVQEDERTKRQRIQSGIAPPGTEGASTRTSGDWAFLLRDSGSKSLAEQDEQDIMTTLKTELEQSKAQIARLELANSTLQDRWQQAMKELEDIRLSEAANSDQHNGSLDGTEVGSVSTSETVVATKMTRVFVSTRPRHPQDEPLALTLDENGGTQEDMPTLEEIELLFEILMTNLGEISRDAEEAELRLQECVRAKEQIYQKCLYLDGVQKKLDENVEKIVSQPFKADTQPNFMQEQIKLQNQLNQLMDQAESVTNLHNRLKQDLQEYKEEKQARLRELDNVRELMRKIGPQELLRGLLAKLEGSNPEDPAAQRRREVIAAAVAQGMEIAAEMATEEGSGGPGERVQSNLWRNSCSVIDEGDVQDAIDSRLSTASIDHYTQSCSISDHKLFIQSLCSTLYALQMTTTHQIVSLKTSLAESRASLILADQELSNLNDQIASLYDDVGTVRNRLRGLQGELERLIQHCKIEVEKVWEIVGDVASCSRGDVKADGNGVDRGTDDEYEGSVCSVDMNRKDSIKSRALATSSRYSTALSASLNVLENGGDIATTAIAPVDGSGSIIEGTNAGGNHDSVARSISISRAERASVLRRISSPVTASENDVESLCDPFRASREFSETSESDRLAVTTAEMDRLRQNHVHLLSTLTEYKKQITVVKDRNLRLVATLLDRERVRLWTADGQDEVISAIVGQNGHNNLASQGEGLSSSNVIAVSGSSSTLAPGVAAGAKKHHHLSLTAAEDGIKLLRCQLERIRQCEMTRFSEMGVGLTMNYTGSYPQISSAVGSGSLVPGMVNGRNGEVGVGVNGVNGATANGDSGAQAFSKFEATLYSDLESRFGSNGL</sequence>
<evidence type="ECO:0000313" key="6">
    <source>
        <dbReference type="EMBL" id="KAG0012032.1"/>
    </source>
</evidence>